<proteinExistence type="predicted"/>
<dbReference type="PANTHER" id="PTHR30213:SF0">
    <property type="entry name" value="UPF0761 MEMBRANE PROTEIN YIHY"/>
    <property type="match status" value="1"/>
</dbReference>
<organism evidence="8 9">
    <name type="scientific">Methylobacterium crusticola</name>
    <dbReference type="NCBI Taxonomy" id="1697972"/>
    <lineage>
        <taxon>Bacteria</taxon>
        <taxon>Pseudomonadati</taxon>
        <taxon>Pseudomonadota</taxon>
        <taxon>Alphaproteobacteria</taxon>
        <taxon>Hyphomicrobiales</taxon>
        <taxon>Methylobacteriaceae</taxon>
        <taxon>Methylobacterium</taxon>
    </lineage>
</organism>
<keyword evidence="3 7" id="KW-0812">Transmembrane</keyword>
<keyword evidence="4 7" id="KW-1133">Transmembrane helix</keyword>
<feature type="transmembrane region" description="Helical" evidence="7">
    <location>
        <begin position="170"/>
        <end position="188"/>
    </location>
</feature>
<evidence type="ECO:0000256" key="6">
    <source>
        <dbReference type="SAM" id="MobiDB-lite"/>
    </source>
</evidence>
<dbReference type="Pfam" id="PF03631">
    <property type="entry name" value="Virul_fac_BrkB"/>
    <property type="match status" value="1"/>
</dbReference>
<evidence type="ECO:0000256" key="5">
    <source>
        <dbReference type="ARBA" id="ARBA00023136"/>
    </source>
</evidence>
<sequence>MPPESHPAPAPSGGVTSAIWTVFLGLALVRLVTARRLAPVPEGPPDPTKHLGGGAKSYSGRPAQRVADTEGDRGRKASTPTEIPGKGWKDVLYRVYLEFQKDRVLSVAAGVTFYTLLALFPAIAALVSLYGLFTDPATINDHLALLQGVMPSGALEIIGEQVKRITAKGGTTLGITFFTSLAISLWSANAGMKAMFDALNIVYEEDEKRSFIQLNLRSLAFTVGALLFVVVALFGIVVLPVVLNFLGTVGISISPKAWYVALVRWPILLAILLAVLALLYRYGPSRDLAQWRWVTPGSLIAGVVWLVGSIGFSWYVSNFGNYNETYGSLGAVIGFMTWIWISATIVLLGGEVNAEIEHQTVHDTTVGPEQPLGTRRARMADTVGAPA</sequence>
<feature type="transmembrane region" description="Helical" evidence="7">
    <location>
        <begin position="258"/>
        <end position="281"/>
    </location>
</feature>
<feature type="transmembrane region" description="Helical" evidence="7">
    <location>
        <begin position="293"/>
        <end position="316"/>
    </location>
</feature>
<dbReference type="InterPro" id="IPR017039">
    <property type="entry name" value="Virul_fac_BrkB"/>
</dbReference>
<dbReference type="NCBIfam" id="TIGR00765">
    <property type="entry name" value="yihY_not_rbn"/>
    <property type="match status" value="1"/>
</dbReference>
<evidence type="ECO:0000256" key="1">
    <source>
        <dbReference type="ARBA" id="ARBA00004651"/>
    </source>
</evidence>
<keyword evidence="9" id="KW-1185">Reference proteome</keyword>
<feature type="region of interest" description="Disordered" evidence="6">
    <location>
        <begin position="38"/>
        <end position="82"/>
    </location>
</feature>
<reference evidence="8" key="2">
    <citation type="submission" date="2021-08" db="EMBL/GenBank/DDBJ databases">
        <authorList>
            <person name="Tani A."/>
            <person name="Ola A."/>
            <person name="Ogura Y."/>
            <person name="Katsura K."/>
            <person name="Hayashi T."/>
        </authorList>
    </citation>
    <scope>NUCLEOTIDE SEQUENCE</scope>
    <source>
        <strain evidence="8">KCTC 52305</strain>
    </source>
</reference>
<protein>
    <recommendedName>
        <fullName evidence="10">YihY/virulence factor BrkB family protein</fullName>
    </recommendedName>
</protein>
<name>A0ABQ4R0H5_9HYPH</name>
<evidence type="ECO:0000313" key="8">
    <source>
        <dbReference type="EMBL" id="GJD51180.1"/>
    </source>
</evidence>
<evidence type="ECO:0000313" key="9">
    <source>
        <dbReference type="Proteomes" id="UP001055167"/>
    </source>
</evidence>
<gene>
    <name evidence="8" type="ORF">OPKNFCMD_3932</name>
</gene>
<dbReference type="Proteomes" id="UP001055167">
    <property type="component" value="Unassembled WGS sequence"/>
</dbReference>
<comment type="caution">
    <text evidence="8">The sequence shown here is derived from an EMBL/GenBank/DDBJ whole genome shotgun (WGS) entry which is preliminary data.</text>
</comment>
<feature type="transmembrane region" description="Helical" evidence="7">
    <location>
        <begin position="328"/>
        <end position="349"/>
    </location>
</feature>
<evidence type="ECO:0000256" key="2">
    <source>
        <dbReference type="ARBA" id="ARBA00022475"/>
    </source>
</evidence>
<feature type="transmembrane region" description="Helical" evidence="7">
    <location>
        <begin position="104"/>
        <end position="133"/>
    </location>
</feature>
<evidence type="ECO:0008006" key="10">
    <source>
        <dbReference type="Google" id="ProtNLM"/>
    </source>
</evidence>
<reference evidence="8" key="1">
    <citation type="journal article" date="2021" name="Front. Microbiol.">
        <title>Comprehensive Comparative Genomics and Phenotyping of Methylobacterium Species.</title>
        <authorList>
            <person name="Alessa O."/>
            <person name="Ogura Y."/>
            <person name="Fujitani Y."/>
            <person name="Takami H."/>
            <person name="Hayashi T."/>
            <person name="Sahin N."/>
            <person name="Tani A."/>
        </authorList>
    </citation>
    <scope>NUCLEOTIDE SEQUENCE</scope>
    <source>
        <strain evidence="8">KCTC 52305</strain>
    </source>
</reference>
<dbReference type="EMBL" id="BPQH01000012">
    <property type="protein sequence ID" value="GJD51180.1"/>
    <property type="molecule type" value="Genomic_DNA"/>
</dbReference>
<dbReference type="RefSeq" id="WP_128562780.1">
    <property type="nucleotide sequence ID" value="NZ_BPQH01000012.1"/>
</dbReference>
<feature type="transmembrane region" description="Helical" evidence="7">
    <location>
        <begin position="12"/>
        <end position="32"/>
    </location>
</feature>
<feature type="transmembrane region" description="Helical" evidence="7">
    <location>
        <begin position="219"/>
        <end position="246"/>
    </location>
</feature>
<comment type="subcellular location">
    <subcellularLocation>
        <location evidence="1">Cell membrane</location>
        <topology evidence="1">Multi-pass membrane protein</topology>
    </subcellularLocation>
</comment>
<keyword evidence="2" id="KW-1003">Cell membrane</keyword>
<evidence type="ECO:0000256" key="4">
    <source>
        <dbReference type="ARBA" id="ARBA00022989"/>
    </source>
</evidence>
<accession>A0ABQ4R0H5</accession>
<keyword evidence="5 7" id="KW-0472">Membrane</keyword>
<dbReference type="PANTHER" id="PTHR30213">
    <property type="entry name" value="INNER MEMBRANE PROTEIN YHJD"/>
    <property type="match status" value="1"/>
</dbReference>
<evidence type="ECO:0000256" key="3">
    <source>
        <dbReference type="ARBA" id="ARBA00022692"/>
    </source>
</evidence>
<evidence type="ECO:0000256" key="7">
    <source>
        <dbReference type="SAM" id="Phobius"/>
    </source>
</evidence>